<proteinExistence type="inferred from homology"/>
<comment type="function">
    <text evidence="4">Functions in the N-end rule pathway of protein degradation where it conjugates Leu, Phe and, less efficiently, Met from aminoacyl-tRNAs to the N-termini of proteins containing an N-terminal arginine or lysine.</text>
</comment>
<reference evidence="5 6" key="1">
    <citation type="submission" date="2020-07" db="EMBL/GenBank/DDBJ databases">
        <title>Taxonomic revisions and descriptions of new bacterial species based on genomic comparisons in the high-G+C-content subgroup of the family Alcaligenaceae.</title>
        <authorList>
            <person name="Szabo A."/>
            <person name="Felfoldi T."/>
        </authorList>
    </citation>
    <scope>NUCLEOTIDE SEQUENCE [LARGE SCALE GENOMIC DNA]</scope>
    <source>
        <strain evidence="5 6">LMG 24012</strain>
    </source>
</reference>
<comment type="catalytic activity">
    <reaction evidence="4">
        <text>L-phenylalanyl-tRNA(Phe) + an N-terminal L-alpha-aminoacyl-[protein] = an N-terminal L-phenylalanyl-L-alpha-aminoacyl-[protein] + tRNA(Phe)</text>
        <dbReference type="Rhea" id="RHEA:43632"/>
        <dbReference type="Rhea" id="RHEA-COMP:9668"/>
        <dbReference type="Rhea" id="RHEA-COMP:9699"/>
        <dbReference type="Rhea" id="RHEA-COMP:10636"/>
        <dbReference type="Rhea" id="RHEA-COMP:10637"/>
        <dbReference type="ChEBI" id="CHEBI:78442"/>
        <dbReference type="ChEBI" id="CHEBI:78531"/>
        <dbReference type="ChEBI" id="CHEBI:78597"/>
        <dbReference type="ChEBI" id="CHEBI:83561"/>
        <dbReference type="EC" id="2.3.2.6"/>
    </reaction>
</comment>
<evidence type="ECO:0000256" key="1">
    <source>
        <dbReference type="ARBA" id="ARBA00022490"/>
    </source>
</evidence>
<dbReference type="GO" id="GO:0005737">
    <property type="term" value="C:cytoplasm"/>
    <property type="evidence" value="ECO:0007669"/>
    <property type="project" value="UniProtKB-SubCell"/>
</dbReference>
<keyword evidence="1 4" id="KW-0963">Cytoplasm</keyword>
<comment type="similarity">
    <text evidence="4">Belongs to the L/F-transferase family.</text>
</comment>
<keyword evidence="2 4" id="KW-0808">Transferase</keyword>
<sequence length="250" mass="27506">MGSLTWLDDTTPFPHPDNAMPEGLLAAGATLSVERLTQAYRQGIFPWFNPGDPVLWWSPDPRMVLACADLKVSHSLAKKLRQAARLETTGAARLRITTDTAFSSVIQACAEPRADQHGTWISPSIQRVYLDWHLAGCAHSIETWVDGRLAGGLYGVCLGRFFFGESMFSKVPDASKLALVYLVRYLQAQGVSHIDCQQQTRHLASMGARPISRGAFMALLEERLDLPPPDWRPGQLLADGTLAPLEENAP</sequence>
<evidence type="ECO:0000313" key="5">
    <source>
        <dbReference type="EMBL" id="NYT49376.1"/>
    </source>
</evidence>
<dbReference type="Pfam" id="PF03588">
    <property type="entry name" value="Leu_Phe_trans"/>
    <property type="match status" value="1"/>
</dbReference>
<dbReference type="InterPro" id="IPR016181">
    <property type="entry name" value="Acyl_CoA_acyltransferase"/>
</dbReference>
<evidence type="ECO:0000313" key="6">
    <source>
        <dbReference type="Proteomes" id="UP000559809"/>
    </source>
</evidence>
<accession>A0A853G4A2</accession>
<evidence type="ECO:0000256" key="4">
    <source>
        <dbReference type="HAMAP-Rule" id="MF_00688"/>
    </source>
</evidence>
<dbReference type="InterPro" id="IPR042221">
    <property type="entry name" value="Leu/Phe-tRNA_Trfase_N"/>
</dbReference>
<comment type="subcellular location">
    <subcellularLocation>
        <location evidence="4">Cytoplasm</location>
    </subcellularLocation>
</comment>
<dbReference type="Gene3D" id="3.40.630.70">
    <property type="entry name" value="Leucyl/phenylalanyl-tRNA-protein transferase, C-terminal domain"/>
    <property type="match status" value="1"/>
</dbReference>
<name>A0A853G4A2_9BURK</name>
<protein>
    <recommendedName>
        <fullName evidence="4">Leucyl/phenylalanyl-tRNA--protein transferase</fullName>
        <ecNumber evidence="4">2.3.2.6</ecNumber>
    </recommendedName>
    <alternativeName>
        <fullName evidence="4">L/F-transferase</fullName>
    </alternativeName>
    <alternativeName>
        <fullName evidence="4">Leucyltransferase</fullName>
    </alternativeName>
    <alternativeName>
        <fullName evidence="4">Phenyalanyltransferase</fullName>
    </alternativeName>
</protein>
<dbReference type="AlphaFoldDB" id="A0A853G4A2"/>
<comment type="catalytic activity">
    <reaction evidence="4">
        <text>N-terminal L-arginyl-[protein] + L-leucyl-tRNA(Leu) = N-terminal L-leucyl-L-arginyl-[protein] + tRNA(Leu) + H(+)</text>
        <dbReference type="Rhea" id="RHEA:50416"/>
        <dbReference type="Rhea" id="RHEA-COMP:9613"/>
        <dbReference type="Rhea" id="RHEA-COMP:9622"/>
        <dbReference type="Rhea" id="RHEA-COMP:12672"/>
        <dbReference type="Rhea" id="RHEA-COMP:12673"/>
        <dbReference type="ChEBI" id="CHEBI:15378"/>
        <dbReference type="ChEBI" id="CHEBI:64719"/>
        <dbReference type="ChEBI" id="CHEBI:78442"/>
        <dbReference type="ChEBI" id="CHEBI:78494"/>
        <dbReference type="ChEBI" id="CHEBI:133044"/>
        <dbReference type="EC" id="2.3.2.6"/>
    </reaction>
</comment>
<dbReference type="Proteomes" id="UP000559809">
    <property type="component" value="Unassembled WGS sequence"/>
</dbReference>
<dbReference type="GO" id="GO:0008914">
    <property type="term" value="F:leucyl-tRNA--protein transferase activity"/>
    <property type="evidence" value="ECO:0007669"/>
    <property type="project" value="UniProtKB-UniRule"/>
</dbReference>
<dbReference type="EC" id="2.3.2.6" evidence="4"/>
<comment type="catalytic activity">
    <reaction evidence="4">
        <text>N-terminal L-lysyl-[protein] + L-leucyl-tRNA(Leu) = N-terminal L-leucyl-L-lysyl-[protein] + tRNA(Leu) + H(+)</text>
        <dbReference type="Rhea" id="RHEA:12340"/>
        <dbReference type="Rhea" id="RHEA-COMP:9613"/>
        <dbReference type="Rhea" id="RHEA-COMP:9622"/>
        <dbReference type="Rhea" id="RHEA-COMP:12670"/>
        <dbReference type="Rhea" id="RHEA-COMP:12671"/>
        <dbReference type="ChEBI" id="CHEBI:15378"/>
        <dbReference type="ChEBI" id="CHEBI:65249"/>
        <dbReference type="ChEBI" id="CHEBI:78442"/>
        <dbReference type="ChEBI" id="CHEBI:78494"/>
        <dbReference type="ChEBI" id="CHEBI:133043"/>
        <dbReference type="EC" id="2.3.2.6"/>
    </reaction>
</comment>
<dbReference type="EMBL" id="JACCEM010000004">
    <property type="protein sequence ID" value="NYT49376.1"/>
    <property type="molecule type" value="Genomic_DNA"/>
</dbReference>
<dbReference type="NCBIfam" id="TIGR00667">
    <property type="entry name" value="aat"/>
    <property type="match status" value="1"/>
</dbReference>
<dbReference type="InterPro" id="IPR042203">
    <property type="entry name" value="Leu/Phe-tRNA_Trfase_C"/>
</dbReference>
<evidence type="ECO:0000256" key="2">
    <source>
        <dbReference type="ARBA" id="ARBA00022679"/>
    </source>
</evidence>
<comment type="caution">
    <text evidence="5">The sequence shown here is derived from an EMBL/GenBank/DDBJ whole genome shotgun (WGS) entry which is preliminary data.</text>
</comment>
<dbReference type="PANTHER" id="PTHR30098:SF2">
    <property type="entry name" value="LEUCYL_PHENYLALANYL-TRNA--PROTEIN TRANSFERASE"/>
    <property type="match status" value="1"/>
</dbReference>
<dbReference type="InterPro" id="IPR004616">
    <property type="entry name" value="Leu/Phe-tRNA_Trfase"/>
</dbReference>
<dbReference type="Gene3D" id="3.30.70.3550">
    <property type="entry name" value="Leucyl/phenylalanyl-tRNA-protein transferase, N-terminal domain"/>
    <property type="match status" value="1"/>
</dbReference>
<dbReference type="HAMAP" id="MF_00688">
    <property type="entry name" value="Leu_Phe_trans"/>
    <property type="match status" value="1"/>
</dbReference>
<keyword evidence="6" id="KW-1185">Reference proteome</keyword>
<organism evidence="5 6">
    <name type="scientific">Parapusillimonas granuli</name>
    <dbReference type="NCBI Taxonomy" id="380911"/>
    <lineage>
        <taxon>Bacteria</taxon>
        <taxon>Pseudomonadati</taxon>
        <taxon>Pseudomonadota</taxon>
        <taxon>Betaproteobacteria</taxon>
        <taxon>Burkholderiales</taxon>
        <taxon>Alcaligenaceae</taxon>
        <taxon>Parapusillimonas</taxon>
    </lineage>
</organism>
<gene>
    <name evidence="4" type="primary">aat</name>
    <name evidence="5" type="ORF">H0A72_08660</name>
</gene>
<evidence type="ECO:0000256" key="3">
    <source>
        <dbReference type="ARBA" id="ARBA00023315"/>
    </source>
</evidence>
<dbReference type="SUPFAM" id="SSF55729">
    <property type="entry name" value="Acyl-CoA N-acyltransferases (Nat)"/>
    <property type="match status" value="1"/>
</dbReference>
<dbReference type="GO" id="GO:0030163">
    <property type="term" value="P:protein catabolic process"/>
    <property type="evidence" value="ECO:0007669"/>
    <property type="project" value="UniProtKB-UniRule"/>
</dbReference>
<dbReference type="PANTHER" id="PTHR30098">
    <property type="entry name" value="LEUCYL/PHENYLALANYL-TRNA--PROTEIN TRANSFERASE"/>
    <property type="match status" value="1"/>
</dbReference>
<keyword evidence="3 4" id="KW-0012">Acyltransferase</keyword>